<dbReference type="Proteomes" id="UP000250266">
    <property type="component" value="Unassembled WGS sequence"/>
</dbReference>
<organism evidence="1 2">
    <name type="scientific">Lepidopterella palustris CBS 459.81</name>
    <dbReference type="NCBI Taxonomy" id="1314670"/>
    <lineage>
        <taxon>Eukaryota</taxon>
        <taxon>Fungi</taxon>
        <taxon>Dikarya</taxon>
        <taxon>Ascomycota</taxon>
        <taxon>Pezizomycotina</taxon>
        <taxon>Dothideomycetes</taxon>
        <taxon>Pleosporomycetidae</taxon>
        <taxon>Mytilinidiales</taxon>
        <taxon>Argynnaceae</taxon>
        <taxon>Lepidopterella</taxon>
    </lineage>
</organism>
<proteinExistence type="predicted"/>
<protein>
    <submittedName>
        <fullName evidence="1">Uncharacterized protein</fullName>
    </submittedName>
</protein>
<reference evidence="1 2" key="1">
    <citation type="journal article" date="2016" name="Nat. Commun.">
        <title>Ectomycorrhizal ecology is imprinted in the genome of the dominant symbiotic fungus Cenococcum geophilum.</title>
        <authorList>
            <consortium name="DOE Joint Genome Institute"/>
            <person name="Peter M."/>
            <person name="Kohler A."/>
            <person name="Ohm R.A."/>
            <person name="Kuo A."/>
            <person name="Krutzmann J."/>
            <person name="Morin E."/>
            <person name="Arend M."/>
            <person name="Barry K.W."/>
            <person name="Binder M."/>
            <person name="Choi C."/>
            <person name="Clum A."/>
            <person name="Copeland A."/>
            <person name="Grisel N."/>
            <person name="Haridas S."/>
            <person name="Kipfer T."/>
            <person name="LaButti K."/>
            <person name="Lindquist E."/>
            <person name="Lipzen A."/>
            <person name="Maire R."/>
            <person name="Meier B."/>
            <person name="Mihaltcheva S."/>
            <person name="Molinier V."/>
            <person name="Murat C."/>
            <person name="Poggeler S."/>
            <person name="Quandt C.A."/>
            <person name="Sperisen C."/>
            <person name="Tritt A."/>
            <person name="Tisserant E."/>
            <person name="Crous P.W."/>
            <person name="Henrissat B."/>
            <person name="Nehls U."/>
            <person name="Egli S."/>
            <person name="Spatafora J.W."/>
            <person name="Grigoriev I.V."/>
            <person name="Martin F.M."/>
        </authorList>
    </citation>
    <scope>NUCLEOTIDE SEQUENCE [LARGE SCALE GENOMIC DNA]</scope>
    <source>
        <strain evidence="1 2">CBS 459.81</strain>
    </source>
</reference>
<dbReference type="EMBL" id="KV745112">
    <property type="protein sequence ID" value="OCK77641.1"/>
    <property type="molecule type" value="Genomic_DNA"/>
</dbReference>
<gene>
    <name evidence="1" type="ORF">K432DRAFT_384536</name>
</gene>
<name>A0A8E2E591_9PEZI</name>
<evidence type="ECO:0000313" key="2">
    <source>
        <dbReference type="Proteomes" id="UP000250266"/>
    </source>
</evidence>
<sequence length="154" mass="16742">MPYRPYRNDNPPLGLVSRMPWNYPTGTAPFQVSHLDCSALATHTPSIPLSCYTSPRHTHPPVSSAKTAYSTGDIPLWIYHGPKRHRYPICYSTIIGHDMSAATPILASTQFGNYVPYPTTNVPTVVPCFEVKPTAAASTTDSSWADSTAAASTM</sequence>
<accession>A0A8E2E591</accession>
<evidence type="ECO:0000313" key="1">
    <source>
        <dbReference type="EMBL" id="OCK77641.1"/>
    </source>
</evidence>
<dbReference type="AlphaFoldDB" id="A0A8E2E591"/>
<keyword evidence="2" id="KW-1185">Reference proteome</keyword>